<evidence type="ECO:0000256" key="7">
    <source>
        <dbReference type="ARBA" id="ARBA00022833"/>
    </source>
</evidence>
<feature type="domain" description="Metallo-beta-lactamase" evidence="9">
    <location>
        <begin position="85"/>
        <end position="273"/>
    </location>
</feature>
<evidence type="ECO:0000256" key="6">
    <source>
        <dbReference type="ARBA" id="ARBA00022801"/>
    </source>
</evidence>
<evidence type="ECO:0000256" key="4">
    <source>
        <dbReference type="ARBA" id="ARBA00022729"/>
    </source>
</evidence>
<dbReference type="NCBIfam" id="NF012229">
    <property type="entry name" value="bla_class_B_core"/>
    <property type="match status" value="1"/>
</dbReference>
<dbReference type="SUPFAM" id="SSF56281">
    <property type="entry name" value="Metallo-hydrolase/oxidoreductase"/>
    <property type="match status" value="1"/>
</dbReference>
<dbReference type="Pfam" id="PF00753">
    <property type="entry name" value="Lactamase_B"/>
    <property type="match status" value="1"/>
</dbReference>
<organism evidence="10 11">
    <name type="scientific">Rhizopus delemar</name>
    <dbReference type="NCBI Taxonomy" id="936053"/>
    <lineage>
        <taxon>Eukaryota</taxon>
        <taxon>Fungi</taxon>
        <taxon>Fungi incertae sedis</taxon>
        <taxon>Mucoromycota</taxon>
        <taxon>Mucoromycotina</taxon>
        <taxon>Mucoromycetes</taxon>
        <taxon>Mucorales</taxon>
        <taxon>Mucorineae</taxon>
        <taxon>Rhizopodaceae</taxon>
        <taxon>Rhizopus</taxon>
    </lineage>
</organism>
<evidence type="ECO:0000313" key="10">
    <source>
        <dbReference type="EMBL" id="KAG1554951.1"/>
    </source>
</evidence>
<dbReference type="InterPro" id="IPR001279">
    <property type="entry name" value="Metallo-B-lactamas"/>
</dbReference>
<keyword evidence="8" id="KW-0046">Antibiotic resistance</keyword>
<dbReference type="InterPro" id="IPR050855">
    <property type="entry name" value="NDM-1-like"/>
</dbReference>
<accession>A0A9P6YQW3</accession>
<evidence type="ECO:0000256" key="1">
    <source>
        <dbReference type="ARBA" id="ARBA00001947"/>
    </source>
</evidence>
<reference evidence="10 11" key="1">
    <citation type="journal article" date="2020" name="Microb. Genom.">
        <title>Genetic diversity of clinical and environmental Mucorales isolates obtained from an investigation of mucormycosis cases among solid organ transplant recipients.</title>
        <authorList>
            <person name="Nguyen M.H."/>
            <person name="Kaul D."/>
            <person name="Muto C."/>
            <person name="Cheng S.J."/>
            <person name="Richter R.A."/>
            <person name="Bruno V.M."/>
            <person name="Liu G."/>
            <person name="Beyhan S."/>
            <person name="Sundermann A.J."/>
            <person name="Mounaud S."/>
            <person name="Pasculle A.W."/>
            <person name="Nierman W.C."/>
            <person name="Driscoll E."/>
            <person name="Cumbie R."/>
            <person name="Clancy C.J."/>
            <person name="Dupont C.L."/>
        </authorList>
    </citation>
    <scope>NUCLEOTIDE SEQUENCE [LARGE SCALE GENOMIC DNA]</scope>
    <source>
        <strain evidence="10 11">GL24</strain>
    </source>
</reference>
<dbReference type="AlphaFoldDB" id="A0A9P6YQW3"/>
<proteinExistence type="predicted"/>
<dbReference type="PANTHER" id="PTHR42951">
    <property type="entry name" value="METALLO-BETA-LACTAMASE DOMAIN-CONTAINING"/>
    <property type="match status" value="1"/>
</dbReference>
<keyword evidence="11" id="KW-1185">Reference proteome</keyword>
<evidence type="ECO:0000313" key="11">
    <source>
        <dbReference type="Proteomes" id="UP000740926"/>
    </source>
</evidence>
<dbReference type="Gene3D" id="3.60.15.10">
    <property type="entry name" value="Ribonuclease Z/Hydroxyacylglutathione hydrolase-like"/>
    <property type="match status" value="1"/>
</dbReference>
<dbReference type="PANTHER" id="PTHR42951:SF17">
    <property type="entry name" value="METALLO-BETA-LACTAMASE DOMAIN-CONTAINING PROTEIN"/>
    <property type="match status" value="1"/>
</dbReference>
<dbReference type="FunFam" id="3.60.15.10:FF:000118">
    <property type="entry name" value="Metallo-beta-lactamase L1 type 3"/>
    <property type="match status" value="1"/>
</dbReference>
<keyword evidence="7" id="KW-0862">Zinc</keyword>
<evidence type="ECO:0000256" key="8">
    <source>
        <dbReference type="ARBA" id="ARBA00023251"/>
    </source>
</evidence>
<dbReference type="InterPro" id="IPR036866">
    <property type="entry name" value="RibonucZ/Hydroxyglut_hydro"/>
</dbReference>
<dbReference type="GO" id="GO:0008800">
    <property type="term" value="F:beta-lactamase activity"/>
    <property type="evidence" value="ECO:0007669"/>
    <property type="project" value="UniProtKB-EC"/>
</dbReference>
<sequence length="317" mass="33951">MGAMKTMRNAMKEARASFWASFKRTWTMRSSLLALTLAAALPAAYAVAAETPLPQLRAYTVDASWLQPMAPLQIADHTWQIGTESLTALLVQTSEGAVLLDGGMPQMAGHLLDNLKARGVAAQDLRLILLSHAHADHAGPVAELKRRTGARVVANAESAVLLARGGSDDLHFGDDITYPPASTDRIVMDGEVVTVGGIAFTAHFMPGHTPGSTAWTWTDTRDGKPVRIAYADSLSAPGYQLRGNARYPRLIEDYTRSFATVRGLPCDLLLTPHPGASHWDYAAGSKAGANALTCKAYADDAEAKFNAQLAKETARAR</sequence>
<dbReference type="GO" id="GO:0008270">
    <property type="term" value="F:zinc ion binding"/>
    <property type="evidence" value="ECO:0007669"/>
    <property type="project" value="InterPro"/>
</dbReference>
<dbReference type="SMART" id="SM00849">
    <property type="entry name" value="Lactamase_B"/>
    <property type="match status" value="1"/>
</dbReference>
<evidence type="ECO:0000256" key="3">
    <source>
        <dbReference type="ARBA" id="ARBA00022723"/>
    </source>
</evidence>
<comment type="cofactor">
    <cofactor evidence="1">
        <name>Zn(2+)</name>
        <dbReference type="ChEBI" id="CHEBI:29105"/>
    </cofactor>
</comment>
<keyword evidence="5" id="KW-0574">Periplasm</keyword>
<protein>
    <recommendedName>
        <fullName evidence="9">Metallo-beta-lactamase domain-containing protein</fullName>
    </recommendedName>
</protein>
<dbReference type="NCBIfam" id="NF033106">
    <property type="entry name" value="blaL1"/>
    <property type="match status" value="1"/>
</dbReference>
<gene>
    <name evidence="10" type="ORF">G6F50_012919</name>
</gene>
<dbReference type="GO" id="GO:0046677">
    <property type="term" value="P:response to antibiotic"/>
    <property type="evidence" value="ECO:0007669"/>
    <property type="project" value="UniProtKB-KW"/>
</dbReference>
<dbReference type="CDD" id="cd16289">
    <property type="entry name" value="L1_POM-1-like_MBL-B3"/>
    <property type="match status" value="1"/>
</dbReference>
<evidence type="ECO:0000259" key="9">
    <source>
        <dbReference type="SMART" id="SM00849"/>
    </source>
</evidence>
<keyword evidence="6" id="KW-0378">Hydrolase</keyword>
<dbReference type="GO" id="GO:0042597">
    <property type="term" value="C:periplasmic space"/>
    <property type="evidence" value="ECO:0007669"/>
    <property type="project" value="UniProtKB-SubCell"/>
</dbReference>
<dbReference type="InterPro" id="IPR001018">
    <property type="entry name" value="Beta-lactamase_class-B_CS"/>
</dbReference>
<dbReference type="GO" id="GO:0017001">
    <property type="term" value="P:antibiotic catabolic process"/>
    <property type="evidence" value="ECO:0007669"/>
    <property type="project" value="InterPro"/>
</dbReference>
<dbReference type="Proteomes" id="UP000740926">
    <property type="component" value="Unassembled WGS sequence"/>
</dbReference>
<evidence type="ECO:0000256" key="5">
    <source>
        <dbReference type="ARBA" id="ARBA00022764"/>
    </source>
</evidence>
<comment type="subcellular location">
    <subcellularLocation>
        <location evidence="2">Periplasm</location>
    </subcellularLocation>
</comment>
<dbReference type="PROSITE" id="PS00743">
    <property type="entry name" value="BETA_LACTAMASE_B_1"/>
    <property type="match status" value="1"/>
</dbReference>
<dbReference type="EMBL" id="JAANIU010004521">
    <property type="protein sequence ID" value="KAG1554951.1"/>
    <property type="molecule type" value="Genomic_DNA"/>
</dbReference>
<keyword evidence="3" id="KW-0479">Metal-binding</keyword>
<dbReference type="NCBIfam" id="NF033105">
    <property type="entry name" value="bla_subclass_B3"/>
    <property type="match status" value="1"/>
</dbReference>
<comment type="caution">
    <text evidence="10">The sequence shown here is derived from an EMBL/GenBank/DDBJ whole genome shotgun (WGS) entry which is preliminary data.</text>
</comment>
<evidence type="ECO:0000256" key="2">
    <source>
        <dbReference type="ARBA" id="ARBA00004418"/>
    </source>
</evidence>
<name>A0A9P6YQW3_9FUNG</name>
<keyword evidence="4" id="KW-0732">Signal</keyword>